<evidence type="ECO:0000259" key="6">
    <source>
        <dbReference type="Pfam" id="PF17906"/>
    </source>
</evidence>
<keyword evidence="4" id="KW-0472">Membrane</keyword>
<accession>A0A836JGH4</accession>
<organism evidence="7 8">
    <name type="scientific">Acromyrmex insinuator</name>
    <dbReference type="NCBI Taxonomy" id="230686"/>
    <lineage>
        <taxon>Eukaryota</taxon>
        <taxon>Metazoa</taxon>
        <taxon>Ecdysozoa</taxon>
        <taxon>Arthropoda</taxon>
        <taxon>Hexapoda</taxon>
        <taxon>Insecta</taxon>
        <taxon>Pterygota</taxon>
        <taxon>Neoptera</taxon>
        <taxon>Endopterygota</taxon>
        <taxon>Hymenoptera</taxon>
        <taxon>Apocrita</taxon>
        <taxon>Aculeata</taxon>
        <taxon>Formicoidea</taxon>
        <taxon>Formicidae</taxon>
        <taxon>Myrmicinae</taxon>
        <taxon>Acromyrmex</taxon>
    </lineage>
</organism>
<feature type="transmembrane region" description="Helical" evidence="4">
    <location>
        <begin position="140"/>
        <end position="163"/>
    </location>
</feature>
<evidence type="ECO:0000256" key="3">
    <source>
        <dbReference type="ARBA" id="ARBA00049551"/>
    </source>
</evidence>
<evidence type="ECO:0000313" key="8">
    <source>
        <dbReference type="Proteomes" id="UP000667349"/>
    </source>
</evidence>
<comment type="catalytic activity">
    <reaction evidence="3">
        <text>a ubiquinone + NADH + 5 H(+)(in) = a ubiquinol + NAD(+) + 4 H(+)(out)</text>
        <dbReference type="Rhea" id="RHEA:29091"/>
        <dbReference type="Rhea" id="RHEA-COMP:9565"/>
        <dbReference type="Rhea" id="RHEA-COMP:9566"/>
        <dbReference type="ChEBI" id="CHEBI:15378"/>
        <dbReference type="ChEBI" id="CHEBI:16389"/>
        <dbReference type="ChEBI" id="CHEBI:17976"/>
        <dbReference type="ChEBI" id="CHEBI:57540"/>
        <dbReference type="ChEBI" id="CHEBI:57945"/>
        <dbReference type="EC" id="7.1.1.2"/>
    </reaction>
</comment>
<comment type="caution">
    <text evidence="7">The sequence shown here is derived from an EMBL/GenBank/DDBJ whole genome shotgun (WGS) entry which is preliminary data.</text>
</comment>
<dbReference type="GO" id="GO:0008137">
    <property type="term" value="F:NADH dehydrogenase (ubiquinone) activity"/>
    <property type="evidence" value="ECO:0007669"/>
    <property type="project" value="UniProtKB-EC"/>
</dbReference>
<sequence>MIFYDYKCNLTPKQCIDRFHLAFGDEAPSNRTVYNWFAEFQREQKMLKKFNQSRSNLVYNIVTGDETWIYSYKPESKQQMVMFKGGVELTLLLKFATITKRTQIPFSVATVSYAPPPVSVLVHSSTLVTAGVYLTIRFNLLLLFLSIITIFISKIIVNFRKILFFNRRLKFYRHINIKEDKITNVSIIIKIFLRILVRSLINWIFYFD</sequence>
<dbReference type="InterPro" id="IPR001750">
    <property type="entry name" value="ND/Mrp_TM"/>
</dbReference>
<evidence type="ECO:0000259" key="5">
    <source>
        <dbReference type="Pfam" id="PF00361"/>
    </source>
</evidence>
<name>A0A836JGH4_9HYME</name>
<feature type="domain" description="NADH:quinone oxidoreductase/Mrp antiporter transmembrane" evidence="5">
    <location>
        <begin position="84"/>
        <end position="153"/>
    </location>
</feature>
<dbReference type="InterPro" id="IPR041426">
    <property type="entry name" value="Mos1_HTH"/>
</dbReference>
<feature type="non-terminal residue" evidence="7">
    <location>
        <position position="1"/>
    </location>
</feature>
<dbReference type="Pfam" id="PF17906">
    <property type="entry name" value="HTH_48"/>
    <property type="match status" value="1"/>
</dbReference>
<keyword evidence="4" id="KW-1133">Transmembrane helix</keyword>
<feature type="domain" description="Mos1 transposase HTH" evidence="6">
    <location>
        <begin position="2"/>
        <end position="43"/>
    </location>
</feature>
<evidence type="ECO:0000256" key="4">
    <source>
        <dbReference type="SAM" id="Phobius"/>
    </source>
</evidence>
<keyword evidence="8" id="KW-1185">Reference proteome</keyword>
<dbReference type="EC" id="7.1.1.2" evidence="2"/>
<dbReference type="EMBL" id="JAANHZ010000330">
    <property type="protein sequence ID" value="KAG5312440.1"/>
    <property type="molecule type" value="Genomic_DNA"/>
</dbReference>
<comment type="function">
    <text evidence="1">Core subunit of the mitochondrial membrane respiratory chain NADH dehydrogenase (Complex I) that is believed to belong to the minimal assembly required for catalysis. Complex I functions in the transfer of electrons from NADH to the respiratory chain. The immediate electron acceptor for the enzyme is believed to be ubiquinone.</text>
</comment>
<evidence type="ECO:0000313" key="7">
    <source>
        <dbReference type="EMBL" id="KAG5312440.1"/>
    </source>
</evidence>
<evidence type="ECO:0000256" key="1">
    <source>
        <dbReference type="ARBA" id="ARBA00003257"/>
    </source>
</evidence>
<proteinExistence type="predicted"/>
<dbReference type="Proteomes" id="UP000667349">
    <property type="component" value="Unassembled WGS sequence"/>
</dbReference>
<reference evidence="7" key="1">
    <citation type="submission" date="2020-02" db="EMBL/GenBank/DDBJ databases">
        <title>Relaxed selection underlies rapid genomic changes in the transitions from sociality to social parasitism in ants.</title>
        <authorList>
            <person name="Bi X."/>
        </authorList>
    </citation>
    <scope>NUCLEOTIDE SEQUENCE</scope>
    <source>
        <strain evidence="7">BGI-DK2013a</strain>
        <tissue evidence="7">Whole body</tissue>
    </source>
</reference>
<gene>
    <name evidence="7" type="primary">Nd5_1</name>
    <name evidence="7" type="ORF">G6Z75_0002827</name>
</gene>
<feature type="transmembrane region" description="Helical" evidence="4">
    <location>
        <begin position="184"/>
        <end position="206"/>
    </location>
</feature>
<feature type="non-terminal residue" evidence="7">
    <location>
        <position position="208"/>
    </location>
</feature>
<dbReference type="AlphaFoldDB" id="A0A836JGH4"/>
<protein>
    <recommendedName>
        <fullName evidence="2">NADH:ubiquinone reductase (H(+)-translocating)</fullName>
        <ecNumber evidence="2">7.1.1.2</ecNumber>
    </recommendedName>
</protein>
<keyword evidence="4" id="KW-0812">Transmembrane</keyword>
<evidence type="ECO:0000256" key="2">
    <source>
        <dbReference type="ARBA" id="ARBA00012944"/>
    </source>
</evidence>
<dbReference type="Pfam" id="PF00361">
    <property type="entry name" value="Proton_antipo_M"/>
    <property type="match status" value="1"/>
</dbReference>